<proteinExistence type="predicted"/>
<evidence type="ECO:0000313" key="2">
    <source>
        <dbReference type="Proteomes" id="UP000192578"/>
    </source>
</evidence>
<gene>
    <name evidence="1" type="ORF">BV898_00643</name>
</gene>
<name>A0A1W0XE16_HYPEX</name>
<sequence>MELIRRVRLRDQQVRPRRLFLRLQSSRILAVYRQDNVLHPGADCQHACLSGQLRGTHGLLHGSSVSVSVAGQTGLPRLATSIPTPREGKLVLLPVARTPGLTDGQRSRVTESSVIQFQRAALCSSCKNSPQHFFIIT</sequence>
<reference evidence="2" key="1">
    <citation type="submission" date="2017-01" db="EMBL/GenBank/DDBJ databases">
        <title>Comparative genomics of anhydrobiosis in the tardigrade Hypsibius dujardini.</title>
        <authorList>
            <person name="Yoshida Y."/>
            <person name="Koutsovoulos G."/>
            <person name="Laetsch D."/>
            <person name="Stevens L."/>
            <person name="Kumar S."/>
            <person name="Horikawa D."/>
            <person name="Ishino K."/>
            <person name="Komine S."/>
            <person name="Tomita M."/>
            <person name="Blaxter M."/>
            <person name="Arakawa K."/>
        </authorList>
    </citation>
    <scope>NUCLEOTIDE SEQUENCE [LARGE SCALE GENOMIC DNA]</scope>
    <source>
        <strain evidence="2">Z151</strain>
    </source>
</reference>
<protein>
    <submittedName>
        <fullName evidence="1">Uncharacterized protein</fullName>
    </submittedName>
</protein>
<organism evidence="1 2">
    <name type="scientific">Hypsibius exemplaris</name>
    <name type="common">Freshwater tardigrade</name>
    <dbReference type="NCBI Taxonomy" id="2072580"/>
    <lineage>
        <taxon>Eukaryota</taxon>
        <taxon>Metazoa</taxon>
        <taxon>Ecdysozoa</taxon>
        <taxon>Tardigrada</taxon>
        <taxon>Eutardigrada</taxon>
        <taxon>Parachela</taxon>
        <taxon>Hypsibioidea</taxon>
        <taxon>Hypsibiidae</taxon>
        <taxon>Hypsibius</taxon>
    </lineage>
</organism>
<dbReference type="Proteomes" id="UP000192578">
    <property type="component" value="Unassembled WGS sequence"/>
</dbReference>
<comment type="caution">
    <text evidence="1">The sequence shown here is derived from an EMBL/GenBank/DDBJ whole genome shotgun (WGS) entry which is preliminary data.</text>
</comment>
<accession>A0A1W0XE16</accession>
<keyword evidence="2" id="KW-1185">Reference proteome</keyword>
<evidence type="ECO:0000313" key="1">
    <source>
        <dbReference type="EMBL" id="OQV25713.1"/>
    </source>
</evidence>
<dbReference type="AlphaFoldDB" id="A0A1W0XE16"/>
<dbReference type="EMBL" id="MTYJ01000002">
    <property type="protein sequence ID" value="OQV25713.1"/>
    <property type="molecule type" value="Genomic_DNA"/>
</dbReference>